<feature type="region of interest" description="Disordered" evidence="8">
    <location>
        <begin position="50"/>
        <end position="73"/>
    </location>
</feature>
<name>A0A7S3VSG4_DUNTE</name>
<evidence type="ECO:0000256" key="4">
    <source>
        <dbReference type="ARBA" id="ARBA00022898"/>
    </source>
</evidence>
<evidence type="ECO:0000256" key="7">
    <source>
        <dbReference type="RuleBase" id="RU000382"/>
    </source>
</evidence>
<dbReference type="InterPro" id="IPR015424">
    <property type="entry name" value="PyrdxlP-dep_Trfase"/>
</dbReference>
<dbReference type="InterPro" id="IPR010977">
    <property type="entry name" value="Aromatic_deC"/>
</dbReference>
<dbReference type="GO" id="GO:0005737">
    <property type="term" value="C:cytoplasm"/>
    <property type="evidence" value="ECO:0007669"/>
    <property type="project" value="TreeGrafter"/>
</dbReference>
<evidence type="ECO:0000256" key="8">
    <source>
        <dbReference type="SAM" id="MobiDB-lite"/>
    </source>
</evidence>
<feature type="region of interest" description="Disordered" evidence="8">
    <location>
        <begin position="1"/>
        <end position="20"/>
    </location>
</feature>
<dbReference type="Gene3D" id="3.40.640.10">
    <property type="entry name" value="Type I PLP-dependent aspartate aminotransferase-like (Major domain)"/>
    <property type="match status" value="1"/>
</dbReference>
<organism evidence="9">
    <name type="scientific">Dunaliella tertiolecta</name>
    <name type="common">Green alga</name>
    <dbReference type="NCBI Taxonomy" id="3047"/>
    <lineage>
        <taxon>Eukaryota</taxon>
        <taxon>Viridiplantae</taxon>
        <taxon>Chlorophyta</taxon>
        <taxon>core chlorophytes</taxon>
        <taxon>Chlorophyceae</taxon>
        <taxon>CS clade</taxon>
        <taxon>Chlamydomonadales</taxon>
        <taxon>Dunaliellaceae</taxon>
        <taxon>Dunaliella</taxon>
    </lineage>
</organism>
<dbReference type="Gene3D" id="3.90.1150.10">
    <property type="entry name" value="Aspartate Aminotransferase, domain 1"/>
    <property type="match status" value="1"/>
</dbReference>
<evidence type="ECO:0000256" key="3">
    <source>
        <dbReference type="ARBA" id="ARBA00022793"/>
    </source>
</evidence>
<evidence type="ECO:0008006" key="10">
    <source>
        <dbReference type="Google" id="ProtNLM"/>
    </source>
</evidence>
<dbReference type="Gene3D" id="1.20.1340.10">
    <property type="entry name" value="dopa decarboxylase, N-terminal domain"/>
    <property type="match status" value="1"/>
</dbReference>
<evidence type="ECO:0000256" key="2">
    <source>
        <dbReference type="ARBA" id="ARBA00009533"/>
    </source>
</evidence>
<evidence type="ECO:0000256" key="5">
    <source>
        <dbReference type="ARBA" id="ARBA00023239"/>
    </source>
</evidence>
<keyword evidence="4 6" id="KW-0663">Pyridoxal phosphate</keyword>
<evidence type="ECO:0000256" key="1">
    <source>
        <dbReference type="ARBA" id="ARBA00001933"/>
    </source>
</evidence>
<dbReference type="PANTHER" id="PTHR11999:SF70">
    <property type="entry name" value="MIP05841P"/>
    <property type="match status" value="1"/>
</dbReference>
<dbReference type="InterPro" id="IPR002129">
    <property type="entry name" value="PyrdxlP-dep_de-COase"/>
</dbReference>
<dbReference type="Pfam" id="PF00282">
    <property type="entry name" value="Pyridoxal_deC"/>
    <property type="match status" value="1"/>
</dbReference>
<evidence type="ECO:0000256" key="6">
    <source>
        <dbReference type="PIRSR" id="PIRSR602129-50"/>
    </source>
</evidence>
<dbReference type="SUPFAM" id="SSF53383">
    <property type="entry name" value="PLP-dependent transferases"/>
    <property type="match status" value="1"/>
</dbReference>
<sequence>MHHSCLQNRSQTNGRGLPKERTWHFHSRINTFCGLKRQPHTNTILGRVQSEQAPQTSESTQQPSGRPYSQEDLNDYHHVIDTEEFRSLGYKVVDFIADYFQGLEEGRHPVKPNIKPGFLNGQLPNAPPENPEPWADIFEDFKSKLMPGVLHWQAPSFFGYFPANSSYPGMLADWLASASNMIGFSWAAGPVSTELEMLMMDWLGQLLGLPSKFLYSSGGPGGGVIQGTSSEAVLVALLAARARTLRGRPKSDALNLVAYSSDQAHSAFKKACMIVGINHVRVLPTRAEDDYALQPSVLQAAIEEDIASGLLPCYLCATIGTTSSCAVDPVGELARVGRAAATGPVWSHVDAAYAGSASVCPEQRAMHFQGLEELDSYSFNPHKWLLTNFDCCALWTADAAPVKEALSLTPVFLQATGNALDLKDLQIPLGRRFRSLKLLFVMRCYGAERLRAYIRHHCALAAWFADQMKGDNRFELAAPQRFGLVCFRLAGVPDEVNKALLDALNSRGDMFLIHTELSGRFTIRLAVGSTGTQLRHVQHVWEVVQKEATKLLAATQ</sequence>
<evidence type="ECO:0000313" key="9">
    <source>
        <dbReference type="EMBL" id="CAE0501555.1"/>
    </source>
</evidence>
<feature type="compositionally biased region" description="Polar residues" evidence="8">
    <location>
        <begin position="50"/>
        <end position="64"/>
    </location>
</feature>
<reference evidence="9" key="1">
    <citation type="submission" date="2021-01" db="EMBL/GenBank/DDBJ databases">
        <authorList>
            <person name="Corre E."/>
            <person name="Pelletier E."/>
            <person name="Niang G."/>
            <person name="Scheremetjew M."/>
            <person name="Finn R."/>
            <person name="Kale V."/>
            <person name="Holt S."/>
            <person name="Cochrane G."/>
            <person name="Meng A."/>
            <person name="Brown T."/>
            <person name="Cohen L."/>
        </authorList>
    </citation>
    <scope>NUCLEOTIDE SEQUENCE</scope>
    <source>
        <strain evidence="9">CCMP1320</strain>
    </source>
</reference>
<proteinExistence type="inferred from homology"/>
<dbReference type="EMBL" id="HBIP01027514">
    <property type="protein sequence ID" value="CAE0501555.1"/>
    <property type="molecule type" value="Transcribed_RNA"/>
</dbReference>
<dbReference type="InterPro" id="IPR015421">
    <property type="entry name" value="PyrdxlP-dep_Trfase_major"/>
</dbReference>
<feature type="compositionally biased region" description="Polar residues" evidence="8">
    <location>
        <begin position="1"/>
        <end position="14"/>
    </location>
</feature>
<dbReference type="GO" id="GO:0019752">
    <property type="term" value="P:carboxylic acid metabolic process"/>
    <property type="evidence" value="ECO:0007669"/>
    <property type="project" value="InterPro"/>
</dbReference>
<comment type="similarity">
    <text evidence="2 7">Belongs to the group II decarboxylase family.</text>
</comment>
<dbReference type="InterPro" id="IPR015422">
    <property type="entry name" value="PyrdxlP-dep_Trfase_small"/>
</dbReference>
<dbReference type="AlphaFoldDB" id="A0A7S3VSG4"/>
<protein>
    <recommendedName>
        <fullName evidence="10">Tyrosine decarboxylase</fullName>
    </recommendedName>
</protein>
<dbReference type="GO" id="GO:0016831">
    <property type="term" value="F:carboxy-lyase activity"/>
    <property type="evidence" value="ECO:0007669"/>
    <property type="project" value="UniProtKB-KW"/>
</dbReference>
<gene>
    <name evidence="9" type="ORF">DTER00134_LOCUS16628</name>
</gene>
<dbReference type="GO" id="GO:0006520">
    <property type="term" value="P:amino acid metabolic process"/>
    <property type="evidence" value="ECO:0007669"/>
    <property type="project" value="InterPro"/>
</dbReference>
<feature type="modified residue" description="N6-(pyridoxal phosphate)lysine" evidence="6">
    <location>
        <position position="383"/>
    </location>
</feature>
<dbReference type="GO" id="GO:0030170">
    <property type="term" value="F:pyridoxal phosphate binding"/>
    <property type="evidence" value="ECO:0007669"/>
    <property type="project" value="InterPro"/>
</dbReference>
<keyword evidence="5 7" id="KW-0456">Lyase</keyword>
<accession>A0A7S3VSG4</accession>
<comment type="cofactor">
    <cofactor evidence="1 6 7">
        <name>pyridoxal 5'-phosphate</name>
        <dbReference type="ChEBI" id="CHEBI:597326"/>
    </cofactor>
</comment>
<dbReference type="PANTHER" id="PTHR11999">
    <property type="entry name" value="GROUP II PYRIDOXAL-5-PHOSPHATE DECARBOXYLASE"/>
    <property type="match status" value="1"/>
</dbReference>
<keyword evidence="3" id="KW-0210">Decarboxylase</keyword>
<dbReference type="PRINTS" id="PR00800">
    <property type="entry name" value="YHDCRBOXLASE"/>
</dbReference>